<name>A0A4Z2GKV4_9TELE</name>
<accession>A0A4Z2GKV4</accession>
<evidence type="ECO:0000313" key="1">
    <source>
        <dbReference type="EMBL" id="TNN53850.1"/>
    </source>
</evidence>
<keyword evidence="2" id="KW-1185">Reference proteome</keyword>
<gene>
    <name evidence="1" type="ORF">EYF80_035911</name>
</gene>
<proteinExistence type="predicted"/>
<dbReference type="AlphaFoldDB" id="A0A4Z2GKV4"/>
<sequence length="71" mass="7777">MSHSGVFFLSLSAEEEEEEVVEWRVERGGGDKKIHLLTDSAILDFFCSSPSSVTWSAPALTRGGLSRTKTC</sequence>
<reference evidence="1 2" key="1">
    <citation type="submission" date="2019-03" db="EMBL/GenBank/DDBJ databases">
        <title>First draft genome of Liparis tanakae, snailfish: a comprehensive survey of snailfish specific genes.</title>
        <authorList>
            <person name="Kim W."/>
            <person name="Song I."/>
            <person name="Jeong J.-H."/>
            <person name="Kim D."/>
            <person name="Kim S."/>
            <person name="Ryu S."/>
            <person name="Song J.Y."/>
            <person name="Lee S.K."/>
        </authorList>
    </citation>
    <scope>NUCLEOTIDE SEQUENCE [LARGE SCALE GENOMIC DNA]</scope>
    <source>
        <tissue evidence="1">Muscle</tissue>
    </source>
</reference>
<organism evidence="1 2">
    <name type="scientific">Liparis tanakae</name>
    <name type="common">Tanaka's snailfish</name>
    <dbReference type="NCBI Taxonomy" id="230148"/>
    <lineage>
        <taxon>Eukaryota</taxon>
        <taxon>Metazoa</taxon>
        <taxon>Chordata</taxon>
        <taxon>Craniata</taxon>
        <taxon>Vertebrata</taxon>
        <taxon>Euteleostomi</taxon>
        <taxon>Actinopterygii</taxon>
        <taxon>Neopterygii</taxon>
        <taxon>Teleostei</taxon>
        <taxon>Neoteleostei</taxon>
        <taxon>Acanthomorphata</taxon>
        <taxon>Eupercaria</taxon>
        <taxon>Perciformes</taxon>
        <taxon>Cottioidei</taxon>
        <taxon>Cottales</taxon>
        <taxon>Liparidae</taxon>
        <taxon>Liparis</taxon>
    </lineage>
</organism>
<dbReference type="EMBL" id="SRLO01000503">
    <property type="protein sequence ID" value="TNN53850.1"/>
    <property type="molecule type" value="Genomic_DNA"/>
</dbReference>
<protein>
    <submittedName>
        <fullName evidence="1">Uncharacterized protein</fullName>
    </submittedName>
</protein>
<comment type="caution">
    <text evidence="1">The sequence shown here is derived from an EMBL/GenBank/DDBJ whole genome shotgun (WGS) entry which is preliminary data.</text>
</comment>
<dbReference type="Proteomes" id="UP000314294">
    <property type="component" value="Unassembled WGS sequence"/>
</dbReference>
<evidence type="ECO:0000313" key="2">
    <source>
        <dbReference type="Proteomes" id="UP000314294"/>
    </source>
</evidence>